<evidence type="ECO:0008006" key="3">
    <source>
        <dbReference type="Google" id="ProtNLM"/>
    </source>
</evidence>
<organism evidence="1 2">
    <name type="scientific">Mesorhabditis belari</name>
    <dbReference type="NCBI Taxonomy" id="2138241"/>
    <lineage>
        <taxon>Eukaryota</taxon>
        <taxon>Metazoa</taxon>
        <taxon>Ecdysozoa</taxon>
        <taxon>Nematoda</taxon>
        <taxon>Chromadorea</taxon>
        <taxon>Rhabditida</taxon>
        <taxon>Rhabditina</taxon>
        <taxon>Rhabditomorpha</taxon>
        <taxon>Rhabditoidea</taxon>
        <taxon>Rhabditidae</taxon>
        <taxon>Mesorhabditinae</taxon>
        <taxon>Mesorhabditis</taxon>
    </lineage>
</organism>
<accession>A0AAF3FGN4</accession>
<evidence type="ECO:0000313" key="1">
    <source>
        <dbReference type="Proteomes" id="UP000887575"/>
    </source>
</evidence>
<sequence>MVMFQLGRDSIPELMANYVAGYMPYILDSKCATYTSTQTASKERRRLFIIQLPRLCKRKEERQKAAALAYYQVLCSERSKTRVSGCSGLKTVYCPQQSDRKIKSIFDNENESTKKAILSEVNGINRNSRRRLFTRATEKAGPGVDPGFLYPFLYESFIDAEHYCLLDDGKCIIYGSAQNARRLFTELKPVTLHADGRYKQLPKRLRQGKKSQWYSVIASLASGHTLPVLFAYIPDGTKETLKEVSRCLAKLFDNVGLLPNLRQSGIYMVFDFEIAAIKAQEEILNLPAKGCAYDFHCAIQLKTPYVLKSLKNVLVQDYLRRIGVIYALPTQYRHLFEAAIQDPALTALEKAALLYFEDY</sequence>
<keyword evidence="1" id="KW-1185">Reference proteome</keyword>
<protein>
    <recommendedName>
        <fullName evidence="3">MULE transposase domain-containing protein</fullName>
    </recommendedName>
</protein>
<name>A0AAF3FGN4_9BILA</name>
<proteinExistence type="predicted"/>
<dbReference type="Proteomes" id="UP000887575">
    <property type="component" value="Unassembled WGS sequence"/>
</dbReference>
<evidence type="ECO:0000313" key="2">
    <source>
        <dbReference type="WBParaSite" id="MBELARI_LOCUS6124"/>
    </source>
</evidence>
<dbReference type="WBParaSite" id="MBELARI_LOCUS6124">
    <property type="protein sequence ID" value="MBELARI_LOCUS6124"/>
    <property type="gene ID" value="MBELARI_LOCUS6124"/>
</dbReference>
<dbReference type="AlphaFoldDB" id="A0AAF3FGN4"/>
<reference evidence="2" key="1">
    <citation type="submission" date="2024-02" db="UniProtKB">
        <authorList>
            <consortium name="WormBaseParasite"/>
        </authorList>
    </citation>
    <scope>IDENTIFICATION</scope>
</reference>